<comment type="caution">
    <text evidence="2">The sequence shown here is derived from an EMBL/GenBank/DDBJ whole genome shotgun (WGS) entry which is preliminary data.</text>
</comment>
<organism evidence="2 3">
    <name type="scientific">Boletus edulis BED1</name>
    <dbReference type="NCBI Taxonomy" id="1328754"/>
    <lineage>
        <taxon>Eukaryota</taxon>
        <taxon>Fungi</taxon>
        <taxon>Dikarya</taxon>
        <taxon>Basidiomycota</taxon>
        <taxon>Agaricomycotina</taxon>
        <taxon>Agaricomycetes</taxon>
        <taxon>Agaricomycetidae</taxon>
        <taxon>Boletales</taxon>
        <taxon>Boletineae</taxon>
        <taxon>Boletaceae</taxon>
        <taxon>Boletoideae</taxon>
        <taxon>Boletus</taxon>
    </lineage>
</organism>
<evidence type="ECO:0000313" key="3">
    <source>
        <dbReference type="Proteomes" id="UP001194468"/>
    </source>
</evidence>
<protein>
    <submittedName>
        <fullName evidence="2">Uncharacterized protein</fullName>
    </submittedName>
</protein>
<feature type="region of interest" description="Disordered" evidence="1">
    <location>
        <begin position="118"/>
        <end position="149"/>
    </location>
</feature>
<proteinExistence type="predicted"/>
<gene>
    <name evidence="2" type="ORF">L210DRAFT_986178</name>
</gene>
<sequence>MLAEDPALPFPNRIKEGPRELIEAINTISLGTTATLTSDDSAVPDHSLTSSPPVLIQTPTQAPEHVAGNTAYSTNASTHIPPSAPSICPTSGLSFMPPWPTSIPPQYPQLTSTLLLHSQPSAAPSPHPSKPALTQDNPPSDNLYGPNGVELHLSKSMRIHLVMNISHVKPYKEHLDGQPTFHPGPVEVTEE</sequence>
<reference evidence="2" key="1">
    <citation type="submission" date="2019-10" db="EMBL/GenBank/DDBJ databases">
        <authorList>
            <consortium name="DOE Joint Genome Institute"/>
            <person name="Kuo A."/>
            <person name="Miyauchi S."/>
            <person name="Kiss E."/>
            <person name="Drula E."/>
            <person name="Kohler A."/>
            <person name="Sanchez-Garcia M."/>
            <person name="Andreopoulos B."/>
            <person name="Barry K.W."/>
            <person name="Bonito G."/>
            <person name="Buee M."/>
            <person name="Carver A."/>
            <person name="Chen C."/>
            <person name="Cichocki N."/>
            <person name="Clum A."/>
            <person name="Culley D."/>
            <person name="Crous P.W."/>
            <person name="Fauchery L."/>
            <person name="Girlanda M."/>
            <person name="Hayes R."/>
            <person name="Keri Z."/>
            <person name="LaButti K."/>
            <person name="Lipzen A."/>
            <person name="Lombard V."/>
            <person name="Magnuson J."/>
            <person name="Maillard F."/>
            <person name="Morin E."/>
            <person name="Murat C."/>
            <person name="Nolan M."/>
            <person name="Ohm R."/>
            <person name="Pangilinan J."/>
            <person name="Pereira M."/>
            <person name="Perotto S."/>
            <person name="Peter M."/>
            <person name="Riley R."/>
            <person name="Sitrit Y."/>
            <person name="Stielow B."/>
            <person name="Szollosi G."/>
            <person name="Zifcakova L."/>
            <person name="Stursova M."/>
            <person name="Spatafora J.W."/>
            <person name="Tedersoo L."/>
            <person name="Vaario L.-M."/>
            <person name="Yamada A."/>
            <person name="Yan M."/>
            <person name="Wang P."/>
            <person name="Xu J."/>
            <person name="Bruns T."/>
            <person name="Baldrian P."/>
            <person name="Vilgalys R."/>
            <person name="Henrissat B."/>
            <person name="Grigoriev I.V."/>
            <person name="Hibbett D."/>
            <person name="Nagy L.G."/>
            <person name="Martin F.M."/>
        </authorList>
    </citation>
    <scope>NUCLEOTIDE SEQUENCE</scope>
    <source>
        <strain evidence="2">BED1</strain>
    </source>
</reference>
<reference evidence="2" key="2">
    <citation type="journal article" date="2020" name="Nat. Commun.">
        <title>Large-scale genome sequencing of mycorrhizal fungi provides insights into the early evolution of symbiotic traits.</title>
        <authorList>
            <person name="Miyauchi S."/>
            <person name="Kiss E."/>
            <person name="Kuo A."/>
            <person name="Drula E."/>
            <person name="Kohler A."/>
            <person name="Sanchez-Garcia M."/>
            <person name="Morin E."/>
            <person name="Andreopoulos B."/>
            <person name="Barry K.W."/>
            <person name="Bonito G."/>
            <person name="Buee M."/>
            <person name="Carver A."/>
            <person name="Chen C."/>
            <person name="Cichocki N."/>
            <person name="Clum A."/>
            <person name="Culley D."/>
            <person name="Crous P.W."/>
            <person name="Fauchery L."/>
            <person name="Girlanda M."/>
            <person name="Hayes R.D."/>
            <person name="Keri Z."/>
            <person name="LaButti K."/>
            <person name="Lipzen A."/>
            <person name="Lombard V."/>
            <person name="Magnuson J."/>
            <person name="Maillard F."/>
            <person name="Murat C."/>
            <person name="Nolan M."/>
            <person name="Ohm R.A."/>
            <person name="Pangilinan J."/>
            <person name="Pereira M.F."/>
            <person name="Perotto S."/>
            <person name="Peter M."/>
            <person name="Pfister S."/>
            <person name="Riley R."/>
            <person name="Sitrit Y."/>
            <person name="Stielow J.B."/>
            <person name="Szollosi G."/>
            <person name="Zifcakova L."/>
            <person name="Stursova M."/>
            <person name="Spatafora J.W."/>
            <person name="Tedersoo L."/>
            <person name="Vaario L.M."/>
            <person name="Yamada A."/>
            <person name="Yan M."/>
            <person name="Wang P."/>
            <person name="Xu J."/>
            <person name="Bruns T."/>
            <person name="Baldrian P."/>
            <person name="Vilgalys R."/>
            <person name="Dunand C."/>
            <person name="Henrissat B."/>
            <person name="Grigoriev I.V."/>
            <person name="Hibbett D."/>
            <person name="Nagy L.G."/>
            <person name="Martin F.M."/>
        </authorList>
    </citation>
    <scope>NUCLEOTIDE SEQUENCE</scope>
    <source>
        <strain evidence="2">BED1</strain>
    </source>
</reference>
<keyword evidence="3" id="KW-1185">Reference proteome</keyword>
<accession>A0AAD4BV20</accession>
<evidence type="ECO:0000313" key="2">
    <source>
        <dbReference type="EMBL" id="KAF8440918.1"/>
    </source>
</evidence>
<name>A0AAD4BV20_BOLED</name>
<dbReference type="Proteomes" id="UP001194468">
    <property type="component" value="Unassembled WGS sequence"/>
</dbReference>
<evidence type="ECO:0000256" key="1">
    <source>
        <dbReference type="SAM" id="MobiDB-lite"/>
    </source>
</evidence>
<dbReference type="AlphaFoldDB" id="A0AAD4BV20"/>
<dbReference type="EMBL" id="WHUW01000011">
    <property type="protein sequence ID" value="KAF8440918.1"/>
    <property type="molecule type" value="Genomic_DNA"/>
</dbReference>